<sequence length="149" mass="17068">MDPEAGAGVCDVGTRCSTKASHFYLADVSTWVYEFTNATLKILWLYRLIRVPHLKLFIGLLHCAKLHLTVRQGRFTGEFVEIYILVRPREVAAAPVANEGKVLIAVQENVRLTFLRCIRRALLAIIRYREERLVAYDNHRREGTDISLV</sequence>
<gene>
    <name evidence="1" type="ORF">EVAR_53774_1</name>
</gene>
<protein>
    <submittedName>
        <fullName evidence="1">Uncharacterized protein</fullName>
    </submittedName>
</protein>
<evidence type="ECO:0000313" key="1">
    <source>
        <dbReference type="EMBL" id="GBP82316.1"/>
    </source>
</evidence>
<dbReference type="Proteomes" id="UP000299102">
    <property type="component" value="Unassembled WGS sequence"/>
</dbReference>
<dbReference type="AlphaFoldDB" id="A0A4C1Z152"/>
<dbReference type="EMBL" id="BGZK01001558">
    <property type="protein sequence ID" value="GBP82316.1"/>
    <property type="molecule type" value="Genomic_DNA"/>
</dbReference>
<keyword evidence="2" id="KW-1185">Reference proteome</keyword>
<proteinExistence type="predicted"/>
<organism evidence="1 2">
    <name type="scientific">Eumeta variegata</name>
    <name type="common">Bagworm moth</name>
    <name type="synonym">Eumeta japonica</name>
    <dbReference type="NCBI Taxonomy" id="151549"/>
    <lineage>
        <taxon>Eukaryota</taxon>
        <taxon>Metazoa</taxon>
        <taxon>Ecdysozoa</taxon>
        <taxon>Arthropoda</taxon>
        <taxon>Hexapoda</taxon>
        <taxon>Insecta</taxon>
        <taxon>Pterygota</taxon>
        <taxon>Neoptera</taxon>
        <taxon>Endopterygota</taxon>
        <taxon>Lepidoptera</taxon>
        <taxon>Glossata</taxon>
        <taxon>Ditrysia</taxon>
        <taxon>Tineoidea</taxon>
        <taxon>Psychidae</taxon>
        <taxon>Oiketicinae</taxon>
        <taxon>Eumeta</taxon>
    </lineage>
</organism>
<comment type="caution">
    <text evidence="1">The sequence shown here is derived from an EMBL/GenBank/DDBJ whole genome shotgun (WGS) entry which is preliminary data.</text>
</comment>
<name>A0A4C1Z152_EUMVA</name>
<accession>A0A4C1Z152</accession>
<evidence type="ECO:0000313" key="2">
    <source>
        <dbReference type="Proteomes" id="UP000299102"/>
    </source>
</evidence>
<reference evidence="1 2" key="1">
    <citation type="journal article" date="2019" name="Commun. Biol.">
        <title>The bagworm genome reveals a unique fibroin gene that provides high tensile strength.</title>
        <authorList>
            <person name="Kono N."/>
            <person name="Nakamura H."/>
            <person name="Ohtoshi R."/>
            <person name="Tomita M."/>
            <person name="Numata K."/>
            <person name="Arakawa K."/>
        </authorList>
    </citation>
    <scope>NUCLEOTIDE SEQUENCE [LARGE SCALE GENOMIC DNA]</scope>
</reference>